<organism evidence="2 3">
    <name type="scientific">Methyloligella halotolerans</name>
    <dbReference type="NCBI Taxonomy" id="1177755"/>
    <lineage>
        <taxon>Bacteria</taxon>
        <taxon>Pseudomonadati</taxon>
        <taxon>Pseudomonadota</taxon>
        <taxon>Alphaproteobacteria</taxon>
        <taxon>Hyphomicrobiales</taxon>
        <taxon>Hyphomicrobiaceae</taxon>
        <taxon>Methyloligella</taxon>
    </lineage>
</organism>
<dbReference type="EMBL" id="MASI01000002">
    <property type="protein sequence ID" value="ODA68092.1"/>
    <property type="molecule type" value="Genomic_DNA"/>
</dbReference>
<dbReference type="GO" id="GO:0042910">
    <property type="term" value="F:xenobiotic transmembrane transporter activity"/>
    <property type="evidence" value="ECO:0007669"/>
    <property type="project" value="TreeGrafter"/>
</dbReference>
<evidence type="ECO:0000313" key="3">
    <source>
        <dbReference type="Proteomes" id="UP000095087"/>
    </source>
</evidence>
<accession>A0A1E2S0Z6</accession>
<dbReference type="PANTHER" id="PTHR32063:SF24">
    <property type="entry name" value="CATION EFFLUX SYSTEM (ACRB_ACRD_ACRF FAMILY)"/>
    <property type="match status" value="1"/>
</dbReference>
<dbReference type="SUPFAM" id="SSF82693">
    <property type="entry name" value="Multidrug efflux transporter AcrB pore domain, PN1, PN2, PC1 and PC2 subdomains"/>
    <property type="match status" value="2"/>
</dbReference>
<dbReference type="PATRIC" id="fig|1177755.3.peg.1269"/>
<dbReference type="Gene3D" id="1.20.1640.10">
    <property type="entry name" value="Multidrug efflux transporter AcrB transmembrane domain"/>
    <property type="match status" value="1"/>
</dbReference>
<sequence>MNRFIETILAQRLILLVLGIAMIVAGGFAYRSLPVDAFPDVTPTLVQVFTETEGLAPEDVERYVTYPVEVAMNGLPDLAEVRSTSNFGLSVVNVYFEDGTDIYFARQLVNERLQVAAEEIPQGFGEPEMGPITTGLGQILFYYLKDETGSYSLEELRELQDWVVKFNLQTVKGVTEVLSLGGYVKQFQVVIEPQALLRYDLTIADVLEIVEANNANVGAQFLVQNAEQYVVRSIGLAEDIADLDNIVVKTVDGTPVYLRDIAEVKIGGEVRQGLATSNGQGEVVAGLVLKLIGTNTSSVIDRVKTELAKIQTALPEGVKIVPYYDQSALVGQAVSTVTNALMQGVGLVALVIFAFMGGVRPSIVVALSIPFSIGFAFIMMQVLGVSANLMSLGASPLPSA</sequence>
<dbReference type="Pfam" id="PF00873">
    <property type="entry name" value="ACR_tran"/>
    <property type="match status" value="1"/>
</dbReference>
<protein>
    <submittedName>
        <fullName evidence="2">Cobalt-zinc-cadmium resistance protein CzcA</fullName>
    </submittedName>
</protein>
<dbReference type="InterPro" id="IPR001036">
    <property type="entry name" value="Acrflvin-R"/>
</dbReference>
<feature type="transmembrane region" description="Helical" evidence="1">
    <location>
        <begin position="340"/>
        <end position="356"/>
    </location>
</feature>
<comment type="caution">
    <text evidence="2">The sequence shown here is derived from an EMBL/GenBank/DDBJ whole genome shotgun (WGS) entry which is preliminary data.</text>
</comment>
<dbReference type="Gene3D" id="3.30.2090.10">
    <property type="entry name" value="Multidrug efflux transporter AcrB TolC docking domain, DN and DC subdomains"/>
    <property type="match status" value="1"/>
</dbReference>
<dbReference type="InterPro" id="IPR027463">
    <property type="entry name" value="AcrB_DN_DC_subdom"/>
</dbReference>
<dbReference type="STRING" id="1177755.A7A08_01262"/>
<reference evidence="2 3" key="1">
    <citation type="submission" date="2016-07" db="EMBL/GenBank/DDBJ databases">
        <title>Draft genome sequence of Methyloligella halotolerans C2T (VKM B-2706T=CCUG 61687T=DSM 25045T), a halotolerant polyhydroxybutyrate accumulating methylotroph.</title>
        <authorList>
            <person name="Vasilenko O.V."/>
            <person name="Doronina N.V."/>
            <person name="Poroshina M.N."/>
            <person name="Tarlachkov S.V."/>
            <person name="Trotsenko Y.A."/>
        </authorList>
    </citation>
    <scope>NUCLEOTIDE SEQUENCE [LARGE SCALE GENOMIC DNA]</scope>
    <source>
        <strain evidence="2 3">VKM B-2706</strain>
    </source>
</reference>
<keyword evidence="1" id="KW-1133">Transmembrane helix</keyword>
<dbReference type="Gene3D" id="3.30.70.1430">
    <property type="entry name" value="Multidrug efflux transporter AcrB pore domain"/>
    <property type="match status" value="1"/>
</dbReference>
<keyword evidence="3" id="KW-1185">Reference proteome</keyword>
<proteinExistence type="predicted"/>
<gene>
    <name evidence="2" type="ORF">A7A08_01262</name>
</gene>
<evidence type="ECO:0000256" key="1">
    <source>
        <dbReference type="SAM" id="Phobius"/>
    </source>
</evidence>
<evidence type="ECO:0000313" key="2">
    <source>
        <dbReference type="EMBL" id="ODA68092.1"/>
    </source>
</evidence>
<feature type="transmembrane region" description="Helical" evidence="1">
    <location>
        <begin position="12"/>
        <end position="30"/>
    </location>
</feature>
<dbReference type="GO" id="GO:0005886">
    <property type="term" value="C:plasma membrane"/>
    <property type="evidence" value="ECO:0007669"/>
    <property type="project" value="TreeGrafter"/>
</dbReference>
<name>A0A1E2S0Z6_9HYPH</name>
<feature type="transmembrane region" description="Helical" evidence="1">
    <location>
        <begin position="363"/>
        <end position="383"/>
    </location>
</feature>
<dbReference type="SUPFAM" id="SSF82866">
    <property type="entry name" value="Multidrug efflux transporter AcrB transmembrane domain"/>
    <property type="match status" value="1"/>
</dbReference>
<dbReference type="PANTHER" id="PTHR32063">
    <property type="match status" value="1"/>
</dbReference>
<dbReference type="SUPFAM" id="SSF82714">
    <property type="entry name" value="Multidrug efflux transporter AcrB TolC docking domain, DN and DC subdomains"/>
    <property type="match status" value="1"/>
</dbReference>
<dbReference type="AlphaFoldDB" id="A0A1E2S0Z6"/>
<dbReference type="PRINTS" id="PR00702">
    <property type="entry name" value="ACRIFLAVINRP"/>
</dbReference>
<dbReference type="Gene3D" id="3.30.70.1320">
    <property type="entry name" value="Multidrug efflux transporter AcrB pore domain like"/>
    <property type="match status" value="1"/>
</dbReference>
<keyword evidence="1" id="KW-0472">Membrane</keyword>
<dbReference type="Proteomes" id="UP000095087">
    <property type="component" value="Unassembled WGS sequence"/>
</dbReference>
<keyword evidence="1" id="KW-0812">Transmembrane</keyword>